<keyword evidence="2" id="KW-1133">Transmembrane helix</keyword>
<name>A0ABU4H0V9_9MICO</name>
<organism evidence="3 4">
    <name type="scientific">Microbacterium arthrosphaerae</name>
    <dbReference type="NCBI Taxonomy" id="792652"/>
    <lineage>
        <taxon>Bacteria</taxon>
        <taxon>Bacillati</taxon>
        <taxon>Actinomycetota</taxon>
        <taxon>Actinomycetes</taxon>
        <taxon>Micrococcales</taxon>
        <taxon>Microbacteriaceae</taxon>
        <taxon>Microbacterium</taxon>
    </lineage>
</organism>
<gene>
    <name evidence="3" type="ORF">R8Z58_01940</name>
</gene>
<feature type="region of interest" description="Disordered" evidence="1">
    <location>
        <begin position="58"/>
        <end position="82"/>
    </location>
</feature>
<comment type="caution">
    <text evidence="3">The sequence shown here is derived from an EMBL/GenBank/DDBJ whole genome shotgun (WGS) entry which is preliminary data.</text>
</comment>
<reference evidence="3 4" key="1">
    <citation type="submission" date="2023-11" db="EMBL/GenBank/DDBJ databases">
        <title>Draft genome sequence of Microbacterium arthrosphaerae JCM 30492.</title>
        <authorList>
            <person name="Zhang G."/>
            <person name="Ding Y."/>
        </authorList>
    </citation>
    <scope>NUCLEOTIDE SEQUENCE [LARGE SCALE GENOMIC DNA]</scope>
    <source>
        <strain evidence="3 4">JCM 30492</strain>
    </source>
</reference>
<dbReference type="Proteomes" id="UP001283109">
    <property type="component" value="Unassembled WGS sequence"/>
</dbReference>
<evidence type="ECO:0000256" key="2">
    <source>
        <dbReference type="SAM" id="Phobius"/>
    </source>
</evidence>
<proteinExistence type="predicted"/>
<evidence type="ECO:0000313" key="3">
    <source>
        <dbReference type="EMBL" id="MDW4571534.1"/>
    </source>
</evidence>
<dbReference type="EMBL" id="JAWQEV010000001">
    <property type="protein sequence ID" value="MDW4571534.1"/>
    <property type="molecule type" value="Genomic_DNA"/>
</dbReference>
<sequence length="82" mass="8692">MTASRSTPPHLDQFRNMLVTTTALHGMGLSGRLRLLALLIALAITAIAAPFAHTTGDADGETTRIPHFGRHAPLVPVVEPAE</sequence>
<evidence type="ECO:0000313" key="4">
    <source>
        <dbReference type="Proteomes" id="UP001283109"/>
    </source>
</evidence>
<protein>
    <submittedName>
        <fullName evidence="3">Uncharacterized protein</fullName>
    </submittedName>
</protein>
<accession>A0ABU4H0V9</accession>
<evidence type="ECO:0000256" key="1">
    <source>
        <dbReference type="SAM" id="MobiDB-lite"/>
    </source>
</evidence>
<keyword evidence="2" id="KW-0812">Transmembrane</keyword>
<keyword evidence="2" id="KW-0472">Membrane</keyword>
<feature type="transmembrane region" description="Helical" evidence="2">
    <location>
        <begin position="35"/>
        <end position="53"/>
    </location>
</feature>
<dbReference type="RefSeq" id="WP_318352068.1">
    <property type="nucleotide sequence ID" value="NZ_JAWQEV010000001.1"/>
</dbReference>
<keyword evidence="4" id="KW-1185">Reference proteome</keyword>